<name>A0ABV2LC96_9HYPH</name>
<evidence type="ECO:0000256" key="1">
    <source>
        <dbReference type="SAM" id="MobiDB-lite"/>
    </source>
</evidence>
<reference evidence="3 4" key="1">
    <citation type="submission" date="2024-06" db="EMBL/GenBank/DDBJ databases">
        <title>Genomic Encyclopedia of Type Strains, Phase IV (KMG-IV): sequencing the most valuable type-strain genomes for metagenomic binning, comparative biology and taxonomic classification.</title>
        <authorList>
            <person name="Goeker M."/>
        </authorList>
    </citation>
    <scope>NUCLEOTIDE SEQUENCE [LARGE SCALE GENOMIC DNA]</scope>
    <source>
        <strain evidence="3 4">DSM 21331</strain>
    </source>
</reference>
<feature type="compositionally biased region" description="Basic and acidic residues" evidence="1">
    <location>
        <begin position="8"/>
        <end position="17"/>
    </location>
</feature>
<dbReference type="Pfam" id="PF13480">
    <property type="entry name" value="Acetyltransf_6"/>
    <property type="match status" value="1"/>
</dbReference>
<comment type="caution">
    <text evidence="3">The sequence shown here is derived from an EMBL/GenBank/DDBJ whole genome shotgun (WGS) entry which is preliminary data.</text>
</comment>
<evidence type="ECO:0000259" key="2">
    <source>
        <dbReference type="Pfam" id="PF13480"/>
    </source>
</evidence>
<feature type="domain" description="BioF2-like acetyltransferase" evidence="2">
    <location>
        <begin position="198"/>
        <end position="334"/>
    </location>
</feature>
<proteinExistence type="predicted"/>
<dbReference type="RefSeq" id="WP_238281567.1">
    <property type="nucleotide sequence ID" value="NZ_BPQL01000128.1"/>
</dbReference>
<dbReference type="EMBL" id="JBEPMM010000029">
    <property type="protein sequence ID" value="MET3695469.1"/>
    <property type="molecule type" value="Genomic_DNA"/>
</dbReference>
<evidence type="ECO:0000313" key="3">
    <source>
        <dbReference type="EMBL" id="MET3695469.1"/>
    </source>
</evidence>
<accession>A0ABV2LC96</accession>
<evidence type="ECO:0000313" key="4">
    <source>
        <dbReference type="Proteomes" id="UP001549145"/>
    </source>
</evidence>
<dbReference type="Proteomes" id="UP001549145">
    <property type="component" value="Unassembled WGS sequence"/>
</dbReference>
<dbReference type="SUPFAM" id="SSF55729">
    <property type="entry name" value="Acyl-CoA N-acyltransferases (Nat)"/>
    <property type="match status" value="1"/>
</dbReference>
<keyword evidence="4" id="KW-1185">Reference proteome</keyword>
<sequence length="401" mass="43466">MTGHVQNRVRDRADGRNGKIAKAGKIEMSGSLAMARSAPDATPSPAERPRGPSGRRVLTAADYLGADGGLRLATAEASHYADAAPSTLFTEPTYLRAYEAGVLLLVEAQPGRDAPRLVFTRAKGGLIHQGRLARVDETLVSGLADRLMAKAGAGFVVFEDVECAAPLPRGPRRFVFHYQNNWRLPLSEREAQVPPKVVANTKRCLRNLARDNPGVAIRFEAAPRRSVLDAITAFGRIRIEGQGRRYGIDDSETVRLATVASEVGHSSILTMGETILAADLICHSGDQAYFLTHGYDPGYPTSSLGKITLINSIEACRTAGILDFNLMWGDLPYKAQVGATCIPLQTVVTRRSRLGLIGPGHLATVLHFARLDIKRRLRPAIYRLRARIAEGRASMSRGSGR</sequence>
<protein>
    <recommendedName>
        <fullName evidence="2">BioF2-like acetyltransferase domain-containing protein</fullName>
    </recommendedName>
</protein>
<gene>
    <name evidence="3" type="ORF">ABID43_005037</name>
</gene>
<dbReference type="InterPro" id="IPR016181">
    <property type="entry name" value="Acyl_CoA_acyltransferase"/>
</dbReference>
<organism evidence="3 4">
    <name type="scientific">Methylobacterium goesingense</name>
    <dbReference type="NCBI Taxonomy" id="243690"/>
    <lineage>
        <taxon>Bacteria</taxon>
        <taxon>Pseudomonadati</taxon>
        <taxon>Pseudomonadota</taxon>
        <taxon>Alphaproteobacteria</taxon>
        <taxon>Hyphomicrobiales</taxon>
        <taxon>Methylobacteriaceae</taxon>
        <taxon>Methylobacterium</taxon>
    </lineage>
</organism>
<dbReference type="InterPro" id="IPR038740">
    <property type="entry name" value="BioF2-like_GNAT_dom"/>
</dbReference>
<feature type="region of interest" description="Disordered" evidence="1">
    <location>
        <begin position="1"/>
        <end position="55"/>
    </location>
</feature>